<dbReference type="InterPro" id="IPR000700">
    <property type="entry name" value="PAS-assoc_C"/>
</dbReference>
<comment type="catalytic activity">
    <reaction evidence="1">
        <text>ATP + protein L-histidine = ADP + protein N-phospho-L-histidine.</text>
        <dbReference type="EC" id="2.7.13.3"/>
    </reaction>
</comment>
<dbReference type="InterPro" id="IPR036890">
    <property type="entry name" value="HATPase_C_sf"/>
</dbReference>
<dbReference type="CDD" id="cd00082">
    <property type="entry name" value="HisKA"/>
    <property type="match status" value="1"/>
</dbReference>
<dbReference type="InterPro" id="IPR004358">
    <property type="entry name" value="Sig_transdc_His_kin-like_C"/>
</dbReference>
<dbReference type="HOGENOM" id="CLU_296085_0_0_0"/>
<evidence type="ECO:0000256" key="3">
    <source>
        <dbReference type="ARBA" id="ARBA00022553"/>
    </source>
</evidence>
<evidence type="ECO:0000313" key="10">
    <source>
        <dbReference type="Proteomes" id="UP000008635"/>
    </source>
</evidence>
<dbReference type="EC" id="2.7.13.3" evidence="2"/>
<sequence length="1020" mass="112238">MSVLFEKAALDRLSLMIDGVVWQGDPATGSSTYVSEKITALLGYTPQQWMSNPHFWESSIHPDDRAQTLADLERFTRTGEPFALEYRACRADGRVVWLRDVTTPLVEDGRLVALGGVMLDITAQKQAEAGLRAARDRFEKVFAASPVGIALTGLYSGRVMDANDAFLDIIGLPRDAFVGSTNDTLNPWMDLSDRERLVRAIQAGPVREFEARLRHVPTGEARDVLMSTEALELEGEEVILILTQDVTERRRAEAAAQANEQRFRAMVQHSSDLLTIVTRGGYLKYASPSLQTLLGYEQDALIGRNVMEFIHPDDQAAARTAFMPVAEGETGATGQHASRYRQRNGEYCWMEWVATNHILDPHVGGIVMNSRDVTARMAAEEAVKASERRFRTLVHNSSDIITIINRGGFITYTSPSVHALLGQGGPWDVGAKVLDFMHPDEHDEIRAVFAQVVAGGAGATARNTNRFLHADGTYRSVEWEITNHVDNPDVRGIVMNSRDVTARLEAEAALRASERRFRTLVQNSSDIVTIVNRGGYVTYISPPVETLLGHVGSWMIGTDVLEFMHPDEHDEIRSAFTRVVEGGPGTTARMTNRFLHDNGTYRWMEWVATNHLHDPDVRGVVMNTRDVSERKAIEDALEESRRTFEVLFDESPDSIMLVAFDGDMPIVNCNEVAARMKGYAREELIGQSTYIALPNRDELLADPHANDAFRAQVRAEGRLHFESDLVRKDGSIFPVDIHLVLLNLGGREMLLSVERDITERRATDAALRASQARLLASEKLAGLGRLTAGLAHEINTPLASTLNELHEAARLAQEYRDSIGAPGVNDDDHREIASELAAAVDAATRNTTRIGDFIRKMRSHTRDTVTGRQTFDAVKSVNDTLTMLAHEARSANVSLLFEQPRDAVQLTGEPGRFTQVITNLVVNAIHACSSGASVTVRFGTHEGVPTVEVQDTGSGIAPDVLPRIFEPMFTTKDVGQGTGLGLSIIHDIVTGHFGGDIHVTTTLGAGTTFTVHFPEAAPPA</sequence>
<accession>E8U4C9</accession>
<evidence type="ECO:0000259" key="8">
    <source>
        <dbReference type="PROSITE" id="PS50113"/>
    </source>
</evidence>
<keyword evidence="4" id="KW-0808">Transferase</keyword>
<proteinExistence type="predicted"/>
<feature type="domain" description="PAC" evidence="8">
    <location>
        <begin position="207"/>
        <end position="258"/>
    </location>
</feature>
<evidence type="ECO:0000256" key="4">
    <source>
        <dbReference type="ARBA" id="ARBA00022679"/>
    </source>
</evidence>
<dbReference type="InterPro" id="IPR013655">
    <property type="entry name" value="PAS_fold_3"/>
</dbReference>
<feature type="domain" description="PAC" evidence="8">
    <location>
        <begin position="719"/>
        <end position="769"/>
    </location>
</feature>
<dbReference type="Pfam" id="PF00989">
    <property type="entry name" value="PAS"/>
    <property type="match status" value="2"/>
</dbReference>
<dbReference type="GO" id="GO:0000155">
    <property type="term" value="F:phosphorelay sensor kinase activity"/>
    <property type="evidence" value="ECO:0007669"/>
    <property type="project" value="InterPro"/>
</dbReference>
<feature type="domain" description="PAC" evidence="8">
    <location>
        <begin position="588"/>
        <end position="639"/>
    </location>
</feature>
<dbReference type="KEGG" id="dmr:Deima_0305"/>
<dbReference type="AlphaFoldDB" id="E8U4C9"/>
<dbReference type="PROSITE" id="PS50112">
    <property type="entry name" value="PAS"/>
    <property type="match status" value="5"/>
</dbReference>
<evidence type="ECO:0000259" key="7">
    <source>
        <dbReference type="PROSITE" id="PS50112"/>
    </source>
</evidence>
<dbReference type="SUPFAM" id="SSF55874">
    <property type="entry name" value="ATPase domain of HSP90 chaperone/DNA topoisomerase II/histidine kinase"/>
    <property type="match status" value="1"/>
</dbReference>
<dbReference type="Gene3D" id="3.30.450.20">
    <property type="entry name" value="PAS domain"/>
    <property type="match status" value="6"/>
</dbReference>
<feature type="domain" description="PAC" evidence="8">
    <location>
        <begin position="82"/>
        <end position="133"/>
    </location>
</feature>
<gene>
    <name evidence="9" type="ordered locus">Deima_0305</name>
</gene>
<dbReference type="Pfam" id="PF13188">
    <property type="entry name" value="PAS_8"/>
    <property type="match status" value="1"/>
</dbReference>
<reference evidence="9 10" key="1">
    <citation type="journal article" date="2011" name="Stand. Genomic Sci.">
        <title>Complete genome sequence of Deinococcus maricopensis type strain (LB-34).</title>
        <authorList>
            <person name="Pukall R."/>
            <person name="Zeytun A."/>
            <person name="Lucas S."/>
            <person name="Lapidus A."/>
            <person name="Hammon N."/>
            <person name="Deshpande S."/>
            <person name="Nolan M."/>
            <person name="Cheng J.F."/>
            <person name="Pitluck S."/>
            <person name="Liolios K."/>
            <person name="Pagani I."/>
            <person name="Mikhailova N."/>
            <person name="Ivanova N."/>
            <person name="Mavromatis K."/>
            <person name="Pati A."/>
            <person name="Tapia R."/>
            <person name="Han C."/>
            <person name="Goodwin L."/>
            <person name="Chen A."/>
            <person name="Palaniappan K."/>
            <person name="Land M."/>
            <person name="Hauser L."/>
            <person name="Chang Y.J."/>
            <person name="Jeffries C.D."/>
            <person name="Brambilla E.M."/>
            <person name="Rohde M."/>
            <person name="Goker M."/>
            <person name="Detter J.C."/>
            <person name="Woyke T."/>
            <person name="Bristow J."/>
            <person name="Eisen J.A."/>
            <person name="Markowitz V."/>
            <person name="Hugenholtz P."/>
            <person name="Kyrpides N.C."/>
            <person name="Klenk H.P."/>
        </authorList>
    </citation>
    <scope>NUCLEOTIDE SEQUENCE [LARGE SCALE GENOMIC DNA]</scope>
    <source>
        <strain evidence="10">DSM 21211 / LMG 22137 / NRRL B-23946 / LB-34</strain>
    </source>
</reference>
<dbReference type="NCBIfam" id="TIGR00229">
    <property type="entry name" value="sensory_box"/>
    <property type="match status" value="6"/>
</dbReference>
<dbReference type="eggNOG" id="COG2202">
    <property type="taxonomic scope" value="Bacteria"/>
</dbReference>
<dbReference type="EMBL" id="CP002454">
    <property type="protein sequence ID" value="ADV65966.1"/>
    <property type="molecule type" value="Genomic_DNA"/>
</dbReference>
<feature type="domain" description="PAS" evidence="7">
    <location>
        <begin position="640"/>
        <end position="688"/>
    </location>
</feature>
<evidence type="ECO:0000256" key="5">
    <source>
        <dbReference type="ARBA" id="ARBA00022777"/>
    </source>
</evidence>
<keyword evidence="10" id="KW-1185">Reference proteome</keyword>
<protein>
    <recommendedName>
        <fullName evidence="2">histidine kinase</fullName>
        <ecNumber evidence="2">2.7.13.3</ecNumber>
    </recommendedName>
</protein>
<dbReference type="PROSITE" id="PS50109">
    <property type="entry name" value="HIS_KIN"/>
    <property type="match status" value="1"/>
</dbReference>
<dbReference type="SMART" id="SM00091">
    <property type="entry name" value="PAS"/>
    <property type="match status" value="6"/>
</dbReference>
<dbReference type="InterPro" id="IPR005467">
    <property type="entry name" value="His_kinase_dom"/>
</dbReference>
<evidence type="ECO:0000256" key="2">
    <source>
        <dbReference type="ARBA" id="ARBA00012438"/>
    </source>
</evidence>
<dbReference type="Proteomes" id="UP000008635">
    <property type="component" value="Chromosome"/>
</dbReference>
<feature type="domain" description="PAS" evidence="7">
    <location>
        <begin position="259"/>
        <end position="329"/>
    </location>
</feature>
<evidence type="ECO:0000256" key="1">
    <source>
        <dbReference type="ARBA" id="ARBA00000085"/>
    </source>
</evidence>
<reference evidence="10" key="2">
    <citation type="submission" date="2011-01" db="EMBL/GenBank/DDBJ databases">
        <title>The complete genome of Deinococcus maricopensis DSM 21211.</title>
        <authorList>
            <consortium name="US DOE Joint Genome Institute (JGI-PGF)"/>
            <person name="Lucas S."/>
            <person name="Copeland A."/>
            <person name="Lapidus A."/>
            <person name="Goodwin L."/>
            <person name="Pitluck S."/>
            <person name="Kyrpides N."/>
            <person name="Mavromatis K."/>
            <person name="Pagani I."/>
            <person name="Ivanova N."/>
            <person name="Ovchinnikova G."/>
            <person name="Zeytun A."/>
            <person name="Detter J.C."/>
            <person name="Han C."/>
            <person name="Land M."/>
            <person name="Hauser L."/>
            <person name="Markowitz V."/>
            <person name="Cheng J.-F."/>
            <person name="Hugenholtz P."/>
            <person name="Woyke T."/>
            <person name="Wu D."/>
            <person name="Pukall R."/>
            <person name="Gehrich-Schroeter G."/>
            <person name="Brambilla E."/>
            <person name="Klenk H.-P."/>
            <person name="Eisen J.A."/>
        </authorList>
    </citation>
    <scope>NUCLEOTIDE SEQUENCE [LARGE SCALE GENOMIC DNA]</scope>
    <source>
        <strain evidence="10">DSM 21211 / LMG 22137 / NRRL B-23946 / LB-34</strain>
    </source>
</reference>
<name>E8U4C9_DEIML</name>
<dbReference type="InterPro" id="IPR003594">
    <property type="entry name" value="HATPase_dom"/>
</dbReference>
<dbReference type="PANTHER" id="PTHR43304">
    <property type="entry name" value="PHYTOCHROME-LIKE PROTEIN CPH1"/>
    <property type="match status" value="1"/>
</dbReference>
<dbReference type="SUPFAM" id="SSF55785">
    <property type="entry name" value="PYP-like sensor domain (PAS domain)"/>
    <property type="match status" value="6"/>
</dbReference>
<feature type="domain" description="Histidine kinase" evidence="6">
    <location>
        <begin position="789"/>
        <end position="1017"/>
    </location>
</feature>
<dbReference type="InterPro" id="IPR001610">
    <property type="entry name" value="PAC"/>
</dbReference>
<dbReference type="InterPro" id="IPR013767">
    <property type="entry name" value="PAS_fold"/>
</dbReference>
<dbReference type="InterPro" id="IPR052162">
    <property type="entry name" value="Sensor_kinase/Photoreceptor"/>
</dbReference>
<dbReference type="InterPro" id="IPR035965">
    <property type="entry name" value="PAS-like_dom_sf"/>
</dbReference>
<dbReference type="Pfam" id="PF13426">
    <property type="entry name" value="PAS_9"/>
    <property type="match status" value="1"/>
</dbReference>
<evidence type="ECO:0000259" key="6">
    <source>
        <dbReference type="PROSITE" id="PS50109"/>
    </source>
</evidence>
<dbReference type="RefSeq" id="WP_013555471.1">
    <property type="nucleotide sequence ID" value="NC_014958.1"/>
</dbReference>
<dbReference type="PANTHER" id="PTHR43304:SF1">
    <property type="entry name" value="PAC DOMAIN-CONTAINING PROTEIN"/>
    <property type="match status" value="1"/>
</dbReference>
<keyword evidence="3" id="KW-0597">Phosphoprotein</keyword>
<dbReference type="Pfam" id="PF02518">
    <property type="entry name" value="HATPase_c"/>
    <property type="match status" value="1"/>
</dbReference>
<dbReference type="PROSITE" id="PS50113">
    <property type="entry name" value="PAC"/>
    <property type="match status" value="4"/>
</dbReference>
<dbReference type="PRINTS" id="PR00344">
    <property type="entry name" value="BCTRLSENSOR"/>
</dbReference>
<dbReference type="eggNOG" id="COG4191">
    <property type="taxonomic scope" value="Bacteria"/>
</dbReference>
<dbReference type="Gene3D" id="3.30.565.10">
    <property type="entry name" value="Histidine kinase-like ATPase, C-terminal domain"/>
    <property type="match status" value="1"/>
</dbReference>
<dbReference type="Pfam" id="PF08447">
    <property type="entry name" value="PAS_3"/>
    <property type="match status" value="2"/>
</dbReference>
<dbReference type="GO" id="GO:0006355">
    <property type="term" value="P:regulation of DNA-templated transcription"/>
    <property type="evidence" value="ECO:0007669"/>
    <property type="project" value="InterPro"/>
</dbReference>
<keyword evidence="5 9" id="KW-0418">Kinase</keyword>
<dbReference type="InterPro" id="IPR000014">
    <property type="entry name" value="PAS"/>
</dbReference>
<feature type="domain" description="PAS" evidence="7">
    <location>
        <begin position="386"/>
        <end position="456"/>
    </location>
</feature>
<dbReference type="STRING" id="709986.Deima_0305"/>
<organism evidence="9 10">
    <name type="scientific">Deinococcus maricopensis (strain DSM 21211 / LMG 22137 / NRRL B-23946 / LB-34)</name>
    <dbReference type="NCBI Taxonomy" id="709986"/>
    <lineage>
        <taxon>Bacteria</taxon>
        <taxon>Thermotogati</taxon>
        <taxon>Deinococcota</taxon>
        <taxon>Deinococci</taxon>
        <taxon>Deinococcales</taxon>
        <taxon>Deinococcaceae</taxon>
        <taxon>Deinococcus</taxon>
    </lineage>
</organism>
<dbReference type="SMART" id="SM00086">
    <property type="entry name" value="PAC"/>
    <property type="match status" value="6"/>
</dbReference>
<dbReference type="Gene3D" id="1.10.287.130">
    <property type="match status" value="1"/>
</dbReference>
<dbReference type="InterPro" id="IPR003661">
    <property type="entry name" value="HisK_dim/P_dom"/>
</dbReference>
<dbReference type="SMART" id="SM00387">
    <property type="entry name" value="HATPase_c"/>
    <property type="match status" value="1"/>
</dbReference>
<evidence type="ECO:0000313" key="9">
    <source>
        <dbReference type="EMBL" id="ADV65966.1"/>
    </source>
</evidence>
<feature type="domain" description="PAS" evidence="7">
    <location>
        <begin position="513"/>
        <end position="583"/>
    </location>
</feature>
<feature type="domain" description="PAS" evidence="7">
    <location>
        <begin position="29"/>
        <end position="79"/>
    </location>
</feature>
<dbReference type="CDD" id="cd00130">
    <property type="entry name" value="PAS"/>
    <property type="match status" value="6"/>
</dbReference>